<dbReference type="InterPro" id="IPR001173">
    <property type="entry name" value="Glyco_trans_2-like"/>
</dbReference>
<evidence type="ECO:0000259" key="1">
    <source>
        <dbReference type="Pfam" id="PF00535"/>
    </source>
</evidence>
<dbReference type="GO" id="GO:0016757">
    <property type="term" value="F:glycosyltransferase activity"/>
    <property type="evidence" value="ECO:0007669"/>
    <property type="project" value="UniProtKB-KW"/>
</dbReference>
<sequence>MKLNSNSYQPLVSIVVVTYNSSRFILETLESAKKQTYKNIELVITDDCSPDNTVEICKDWLKNNDHNFIRAKILANNTNVGVSGNCNKGLREARGDWVKFIAGDDLLMENAIEDVVKFINNNPESKVVFGNILKIMNGQIQPRHRKKINFCKESRQKEMAYKGYLPFAPSLFLETDFIKKIDGFNENYPFMEDYPLFLKIVNRGVPFHFLEKPVVLYRIHDQNISSNIRFIKDYENFVFKEILPFLKKNRYWMSYLHFYNLIYVRRLNMKLKDGNPLASKLLRHLVLRNLLENISRKLKL</sequence>
<evidence type="ECO:0000313" key="2">
    <source>
        <dbReference type="EMBL" id="MFD1316846.1"/>
    </source>
</evidence>
<evidence type="ECO:0000313" key="3">
    <source>
        <dbReference type="Proteomes" id="UP001597201"/>
    </source>
</evidence>
<dbReference type="InterPro" id="IPR029044">
    <property type="entry name" value="Nucleotide-diphossugar_trans"/>
</dbReference>
<dbReference type="Gene3D" id="3.90.550.10">
    <property type="entry name" value="Spore Coat Polysaccharide Biosynthesis Protein SpsA, Chain A"/>
    <property type="match status" value="1"/>
</dbReference>
<accession>A0ABW3Y731</accession>
<organism evidence="2 3">
    <name type="scientific">Namhaeicola litoreus</name>
    <dbReference type="NCBI Taxonomy" id="1052145"/>
    <lineage>
        <taxon>Bacteria</taxon>
        <taxon>Pseudomonadati</taxon>
        <taxon>Bacteroidota</taxon>
        <taxon>Flavobacteriia</taxon>
        <taxon>Flavobacteriales</taxon>
        <taxon>Flavobacteriaceae</taxon>
        <taxon>Namhaeicola</taxon>
    </lineage>
</organism>
<feature type="domain" description="Glycosyltransferase 2-like" evidence="1">
    <location>
        <begin position="13"/>
        <end position="156"/>
    </location>
</feature>
<name>A0ABW3Y731_9FLAO</name>
<dbReference type="RefSeq" id="WP_377180287.1">
    <property type="nucleotide sequence ID" value="NZ_JBHTMY010000004.1"/>
</dbReference>
<keyword evidence="2" id="KW-0328">Glycosyltransferase</keyword>
<keyword evidence="2" id="KW-0808">Transferase</keyword>
<dbReference type="SUPFAM" id="SSF53448">
    <property type="entry name" value="Nucleotide-diphospho-sugar transferases"/>
    <property type="match status" value="1"/>
</dbReference>
<keyword evidence="3" id="KW-1185">Reference proteome</keyword>
<comment type="caution">
    <text evidence="2">The sequence shown here is derived from an EMBL/GenBank/DDBJ whole genome shotgun (WGS) entry which is preliminary data.</text>
</comment>
<reference evidence="3" key="1">
    <citation type="journal article" date="2019" name="Int. J. Syst. Evol. Microbiol.">
        <title>The Global Catalogue of Microorganisms (GCM) 10K type strain sequencing project: providing services to taxonomists for standard genome sequencing and annotation.</title>
        <authorList>
            <consortium name="The Broad Institute Genomics Platform"/>
            <consortium name="The Broad Institute Genome Sequencing Center for Infectious Disease"/>
            <person name="Wu L."/>
            <person name="Ma J."/>
        </authorList>
    </citation>
    <scope>NUCLEOTIDE SEQUENCE [LARGE SCALE GENOMIC DNA]</scope>
    <source>
        <strain evidence="3">CCUG 61485</strain>
    </source>
</reference>
<gene>
    <name evidence="2" type="ORF">ACFQ39_14565</name>
</gene>
<dbReference type="EMBL" id="JBHTMY010000004">
    <property type="protein sequence ID" value="MFD1316846.1"/>
    <property type="molecule type" value="Genomic_DNA"/>
</dbReference>
<dbReference type="PANTHER" id="PTHR22916">
    <property type="entry name" value="GLYCOSYLTRANSFERASE"/>
    <property type="match status" value="1"/>
</dbReference>
<dbReference type="PANTHER" id="PTHR22916:SF3">
    <property type="entry name" value="UDP-GLCNAC:BETAGAL BETA-1,3-N-ACETYLGLUCOSAMINYLTRANSFERASE-LIKE PROTEIN 1"/>
    <property type="match status" value="1"/>
</dbReference>
<proteinExistence type="predicted"/>
<protein>
    <submittedName>
        <fullName evidence="2">Glycosyltransferase</fullName>
        <ecNumber evidence="2">2.4.-.-</ecNumber>
    </submittedName>
</protein>
<dbReference type="Proteomes" id="UP001597201">
    <property type="component" value="Unassembled WGS sequence"/>
</dbReference>
<dbReference type="Pfam" id="PF00535">
    <property type="entry name" value="Glycos_transf_2"/>
    <property type="match status" value="1"/>
</dbReference>
<dbReference type="EC" id="2.4.-.-" evidence="2"/>